<protein>
    <recommendedName>
        <fullName evidence="4">SGNH hydrolase-type esterase domain-containing protein</fullName>
    </recommendedName>
</protein>
<dbReference type="AlphaFoldDB" id="A0A1X9N6S4"/>
<dbReference type="KEGG" id="osg:BST96_06535"/>
<keyword evidence="1" id="KW-0732">Signal</keyword>
<feature type="signal peptide" evidence="1">
    <location>
        <begin position="1"/>
        <end position="27"/>
    </location>
</feature>
<evidence type="ECO:0000256" key="1">
    <source>
        <dbReference type="SAM" id="SignalP"/>
    </source>
</evidence>
<feature type="chain" id="PRO_5010986833" description="SGNH hydrolase-type esterase domain-containing protein" evidence="1">
    <location>
        <begin position="28"/>
        <end position="403"/>
    </location>
</feature>
<sequence>MNKEKFIQGLSCCLLILLLAGNSAATAERPIKLLFIGNSLTYGNSLPSMLEAMANSDGTNKVQVSMVTIGGAALAQHWFAGRALAAIQQGGWDYVILQEYSALGPTIVNGNAVLANPETFYAFATLFHNAIQKTGAQTALMLTWARQQKTGDQAVLNHAYAQLATALDAQLIPVGPVWQQVRQQAPGLALYLDDGLHPAAAGTYVAASVLYAHLLGDSILGQSATVMAPRFDHTGTHKSTTPRPLVTLADHHAALIQTLAVDSVNTLPALLQHALKHPPQHRQAPALPSGDSPKASILGQWSGQLAYFMARPATLTLSFYPQGKQWSVKQKIVFNNGDTLQATYPVAWQDNGHFYWGDSLTGSYFYGVFHNNKLTGHIHSFRSAYRQSGSRFGRWALSSNHSL</sequence>
<reference evidence="2 3" key="1">
    <citation type="submission" date="2016-11" db="EMBL/GenBank/DDBJ databases">
        <title>Trade-off between light-utilization and light-protection in marine flavobacteria.</title>
        <authorList>
            <person name="Kumagai Y."/>
        </authorList>
    </citation>
    <scope>NUCLEOTIDE SEQUENCE [LARGE SCALE GENOMIC DNA]</scope>
    <source>
        <strain evidence="2 3">NBRC 107125</strain>
    </source>
</reference>
<dbReference type="GO" id="GO:0016788">
    <property type="term" value="F:hydrolase activity, acting on ester bonds"/>
    <property type="evidence" value="ECO:0007669"/>
    <property type="project" value="UniProtKB-ARBA"/>
</dbReference>
<accession>A0A1X9N6S4</accession>
<dbReference type="InterPro" id="IPR036514">
    <property type="entry name" value="SGNH_hydro_sf"/>
</dbReference>
<evidence type="ECO:0000313" key="3">
    <source>
        <dbReference type="Proteomes" id="UP000193450"/>
    </source>
</evidence>
<dbReference type="Gene3D" id="3.40.50.1110">
    <property type="entry name" value="SGNH hydrolase"/>
    <property type="match status" value="1"/>
</dbReference>
<dbReference type="OrthoDB" id="9792428at2"/>
<keyword evidence="3" id="KW-1185">Reference proteome</keyword>
<dbReference type="SUPFAM" id="SSF52266">
    <property type="entry name" value="SGNH hydrolase"/>
    <property type="match status" value="1"/>
</dbReference>
<proteinExistence type="predicted"/>
<evidence type="ECO:0008006" key="4">
    <source>
        <dbReference type="Google" id="ProtNLM"/>
    </source>
</evidence>
<gene>
    <name evidence="2" type="ORF">BST96_06535</name>
</gene>
<dbReference type="EMBL" id="CP019343">
    <property type="protein sequence ID" value="ARN73798.1"/>
    <property type="molecule type" value="Genomic_DNA"/>
</dbReference>
<evidence type="ECO:0000313" key="2">
    <source>
        <dbReference type="EMBL" id="ARN73798.1"/>
    </source>
</evidence>
<organism evidence="2 3">
    <name type="scientific">Oceanicoccus sagamiensis</name>
    <dbReference type="NCBI Taxonomy" id="716816"/>
    <lineage>
        <taxon>Bacteria</taxon>
        <taxon>Pseudomonadati</taxon>
        <taxon>Pseudomonadota</taxon>
        <taxon>Gammaproteobacteria</taxon>
        <taxon>Cellvibrionales</taxon>
        <taxon>Spongiibacteraceae</taxon>
        <taxon>Oceanicoccus</taxon>
    </lineage>
</organism>
<name>A0A1X9N6S4_9GAMM</name>
<dbReference type="Proteomes" id="UP000193450">
    <property type="component" value="Chromosome"/>
</dbReference>
<dbReference type="CDD" id="cd00229">
    <property type="entry name" value="SGNH_hydrolase"/>
    <property type="match status" value="1"/>
</dbReference>
<dbReference type="RefSeq" id="WP_085757918.1">
    <property type="nucleotide sequence ID" value="NZ_CP019343.1"/>
</dbReference>